<sequence length="214" mass="23599">MIARENLRELLYKYYEAPFAAFFDRIGFTPNMVTLLGLLIILISAIFISVGYFWIGGIIVAIGGALDLIDGALARKKGLVTKFGAMFDSVADRVQEALVLLGLLIYYSLNNCVSTDLVPFDLWEGFNSCAFAQIMTYTAFVGSVMVSYLRSRAEGLGIECKVGIMTRPERVAIISVGLVIAHWVPVVMIVVLMILTVLGVFTTIQRLMHSSKEL</sequence>
<proteinExistence type="predicted"/>
<evidence type="ECO:0000313" key="3">
    <source>
        <dbReference type="EMBL" id="SVA45227.1"/>
    </source>
</evidence>
<feature type="transmembrane region" description="Helical" evidence="2">
    <location>
        <begin position="28"/>
        <end position="48"/>
    </location>
</feature>
<keyword evidence="2" id="KW-0472">Membrane</keyword>
<protein>
    <recommendedName>
        <fullName evidence="4">CDP-alcohol phosphatidyltransferase family protein</fullName>
    </recommendedName>
</protein>
<feature type="transmembrane region" description="Helical" evidence="2">
    <location>
        <begin position="171"/>
        <end position="204"/>
    </location>
</feature>
<feature type="transmembrane region" description="Helical" evidence="2">
    <location>
        <begin position="54"/>
        <end position="73"/>
    </location>
</feature>
<gene>
    <name evidence="3" type="ORF">METZ01_LOCUS98081</name>
</gene>
<evidence type="ECO:0008006" key="4">
    <source>
        <dbReference type="Google" id="ProtNLM"/>
    </source>
</evidence>
<feature type="transmembrane region" description="Helical" evidence="2">
    <location>
        <begin position="130"/>
        <end position="150"/>
    </location>
</feature>
<dbReference type="GO" id="GO:0016020">
    <property type="term" value="C:membrane"/>
    <property type="evidence" value="ECO:0007669"/>
    <property type="project" value="InterPro"/>
</dbReference>
<reference evidence="3" key="1">
    <citation type="submission" date="2018-05" db="EMBL/GenBank/DDBJ databases">
        <authorList>
            <person name="Lanie J.A."/>
            <person name="Ng W.-L."/>
            <person name="Kazmierczak K.M."/>
            <person name="Andrzejewski T.M."/>
            <person name="Davidsen T.M."/>
            <person name="Wayne K.J."/>
            <person name="Tettelin H."/>
            <person name="Glass J.I."/>
            <person name="Rusch D."/>
            <person name="Podicherti R."/>
            <person name="Tsui H.-C.T."/>
            <person name="Winkler M.E."/>
        </authorList>
    </citation>
    <scope>NUCLEOTIDE SEQUENCE</scope>
</reference>
<dbReference type="EMBL" id="UINC01010142">
    <property type="protein sequence ID" value="SVA45227.1"/>
    <property type="molecule type" value="Genomic_DNA"/>
</dbReference>
<dbReference type="PROSITE" id="PS00379">
    <property type="entry name" value="CDP_ALCOHOL_P_TRANSF"/>
    <property type="match status" value="1"/>
</dbReference>
<dbReference type="GO" id="GO:0016780">
    <property type="term" value="F:phosphotransferase activity, for other substituted phosphate groups"/>
    <property type="evidence" value="ECO:0007669"/>
    <property type="project" value="InterPro"/>
</dbReference>
<name>A0A381W016_9ZZZZ</name>
<evidence type="ECO:0000256" key="1">
    <source>
        <dbReference type="ARBA" id="ARBA00022679"/>
    </source>
</evidence>
<dbReference type="AlphaFoldDB" id="A0A381W016"/>
<dbReference type="InterPro" id="IPR048254">
    <property type="entry name" value="CDP_ALCOHOL_P_TRANSF_CS"/>
</dbReference>
<dbReference type="Pfam" id="PF01066">
    <property type="entry name" value="CDP-OH_P_transf"/>
    <property type="match status" value="1"/>
</dbReference>
<keyword evidence="2" id="KW-0812">Transmembrane</keyword>
<organism evidence="3">
    <name type="scientific">marine metagenome</name>
    <dbReference type="NCBI Taxonomy" id="408172"/>
    <lineage>
        <taxon>unclassified sequences</taxon>
        <taxon>metagenomes</taxon>
        <taxon>ecological metagenomes</taxon>
    </lineage>
</organism>
<dbReference type="InterPro" id="IPR043130">
    <property type="entry name" value="CDP-OH_PTrfase_TM_dom"/>
</dbReference>
<dbReference type="InterPro" id="IPR000462">
    <property type="entry name" value="CDP-OH_P_trans"/>
</dbReference>
<keyword evidence="1" id="KW-0808">Transferase</keyword>
<feature type="transmembrane region" description="Helical" evidence="2">
    <location>
        <begin position="94"/>
        <end position="110"/>
    </location>
</feature>
<dbReference type="GO" id="GO:0008654">
    <property type="term" value="P:phospholipid biosynthetic process"/>
    <property type="evidence" value="ECO:0007669"/>
    <property type="project" value="InterPro"/>
</dbReference>
<dbReference type="Gene3D" id="1.20.120.1760">
    <property type="match status" value="1"/>
</dbReference>
<keyword evidence="2" id="KW-1133">Transmembrane helix</keyword>
<evidence type="ECO:0000256" key="2">
    <source>
        <dbReference type="SAM" id="Phobius"/>
    </source>
</evidence>
<accession>A0A381W016</accession>